<protein>
    <submittedName>
        <fullName evidence="2">Kinase</fullName>
    </submittedName>
</protein>
<organism evidence="2 3">
    <name type="scientific">Dorcoceras hygrometricum</name>
    <dbReference type="NCBI Taxonomy" id="472368"/>
    <lineage>
        <taxon>Eukaryota</taxon>
        <taxon>Viridiplantae</taxon>
        <taxon>Streptophyta</taxon>
        <taxon>Embryophyta</taxon>
        <taxon>Tracheophyta</taxon>
        <taxon>Spermatophyta</taxon>
        <taxon>Magnoliopsida</taxon>
        <taxon>eudicotyledons</taxon>
        <taxon>Gunneridae</taxon>
        <taxon>Pentapetalae</taxon>
        <taxon>asterids</taxon>
        <taxon>lamiids</taxon>
        <taxon>Lamiales</taxon>
        <taxon>Gesneriaceae</taxon>
        <taxon>Didymocarpoideae</taxon>
        <taxon>Trichosporeae</taxon>
        <taxon>Loxocarpinae</taxon>
        <taxon>Dorcoceras</taxon>
    </lineage>
</organism>
<keyword evidence="3" id="KW-1185">Reference proteome</keyword>
<keyword evidence="2" id="KW-0418">Kinase</keyword>
<gene>
    <name evidence="2" type="ORF">F511_27045</name>
</gene>
<accession>A0A2Z7B498</accession>
<dbReference type="AlphaFoldDB" id="A0A2Z7B498"/>
<proteinExistence type="predicted"/>
<evidence type="ECO:0000313" key="3">
    <source>
        <dbReference type="Proteomes" id="UP000250235"/>
    </source>
</evidence>
<evidence type="ECO:0000313" key="2">
    <source>
        <dbReference type="EMBL" id="KZV28693.1"/>
    </source>
</evidence>
<evidence type="ECO:0000256" key="1">
    <source>
        <dbReference type="SAM" id="MobiDB-lite"/>
    </source>
</evidence>
<reference evidence="2 3" key="1">
    <citation type="journal article" date="2015" name="Proc. Natl. Acad. Sci. U.S.A.">
        <title>The resurrection genome of Boea hygrometrica: A blueprint for survival of dehydration.</title>
        <authorList>
            <person name="Xiao L."/>
            <person name="Yang G."/>
            <person name="Zhang L."/>
            <person name="Yang X."/>
            <person name="Zhao S."/>
            <person name="Ji Z."/>
            <person name="Zhou Q."/>
            <person name="Hu M."/>
            <person name="Wang Y."/>
            <person name="Chen M."/>
            <person name="Xu Y."/>
            <person name="Jin H."/>
            <person name="Xiao X."/>
            <person name="Hu G."/>
            <person name="Bao F."/>
            <person name="Hu Y."/>
            <person name="Wan P."/>
            <person name="Li L."/>
            <person name="Deng X."/>
            <person name="Kuang T."/>
            <person name="Xiang C."/>
            <person name="Zhu J.K."/>
            <person name="Oliver M.J."/>
            <person name="He Y."/>
        </authorList>
    </citation>
    <scope>NUCLEOTIDE SEQUENCE [LARGE SCALE GENOMIC DNA]</scope>
    <source>
        <strain evidence="3">cv. XS01</strain>
    </source>
</reference>
<name>A0A2Z7B498_9LAMI</name>
<sequence length="128" mass="13987">MPRVGQPRGVDFCGSLYTLSFPGSDVSLGDEIWLAVERLEEGNREVSVRSKISEKYDPLVFPLVSSFGATSRLDTTIPVLHGNSTSKVESLIVRQIRSMTGFQIPSVTDSDGGDDGGRRPRVDRMGEL</sequence>
<feature type="region of interest" description="Disordered" evidence="1">
    <location>
        <begin position="103"/>
        <end position="128"/>
    </location>
</feature>
<dbReference type="GO" id="GO:0016301">
    <property type="term" value="F:kinase activity"/>
    <property type="evidence" value="ECO:0007669"/>
    <property type="project" value="UniProtKB-KW"/>
</dbReference>
<dbReference type="Proteomes" id="UP000250235">
    <property type="component" value="Unassembled WGS sequence"/>
</dbReference>
<feature type="compositionally biased region" description="Basic and acidic residues" evidence="1">
    <location>
        <begin position="115"/>
        <end position="128"/>
    </location>
</feature>
<keyword evidence="2" id="KW-0808">Transferase</keyword>
<dbReference type="EMBL" id="KV010030">
    <property type="protein sequence ID" value="KZV28693.1"/>
    <property type="molecule type" value="Genomic_DNA"/>
</dbReference>